<evidence type="ECO:0000256" key="9">
    <source>
        <dbReference type="ARBA" id="ARBA00022968"/>
    </source>
</evidence>
<evidence type="ECO:0000256" key="10">
    <source>
        <dbReference type="ARBA" id="ARBA00022989"/>
    </source>
</evidence>
<dbReference type="InterPro" id="IPR027995">
    <property type="entry name" value="Galactosyl_T_N"/>
</dbReference>
<comment type="similarity">
    <text evidence="4 16">Belongs to the glycosyltransferase 7 family.</text>
</comment>
<dbReference type="EC" id="2.4.1.-" evidence="16"/>
<dbReference type="GO" id="GO:0005975">
    <property type="term" value="P:carbohydrate metabolic process"/>
    <property type="evidence" value="ECO:0007669"/>
    <property type="project" value="InterPro"/>
</dbReference>
<dbReference type="AlphaFoldDB" id="A0AAN8JJL2"/>
<keyword evidence="6 16" id="KW-0808">Transferase</keyword>
<dbReference type="FunFam" id="3.90.550.10:FF:000062">
    <property type="entry name" value="beta-1,4-galactosyltransferase 7 isoform X1"/>
    <property type="match status" value="1"/>
</dbReference>
<dbReference type="Proteomes" id="UP001347796">
    <property type="component" value="Unassembled WGS sequence"/>
</dbReference>
<keyword evidence="7" id="KW-0812">Transmembrane</keyword>
<evidence type="ECO:0000256" key="6">
    <source>
        <dbReference type="ARBA" id="ARBA00022679"/>
    </source>
</evidence>
<name>A0AAN8JJL2_PATCE</name>
<evidence type="ECO:0000259" key="17">
    <source>
        <dbReference type="Pfam" id="PF02709"/>
    </source>
</evidence>
<dbReference type="CDD" id="cd00899">
    <property type="entry name" value="b4GalT"/>
    <property type="match status" value="1"/>
</dbReference>
<sequence length="308" mass="35870">MLTIIGSCFLALYPIPEQKNTTNVKDDQGENVVREETKNVINKHEYESRANGHKLAVLVPFRDRFEELMDFVPHMTKFLNAQKVRHKIFAINQIDNYRFNRASLINIGFLESKSECDYIAMHDVDLLPLNSALNYSYPENGAFHVAAPELHPLYHYKKFVGGILLVKGSDFEKLNGLSNKYWGWGLEDDEFFVRMKKLGIKITRPVGITTGNQTFKHVHDRRRTRDKSRFFDQKEKTRRLDKITGVNSVDYTVDSKHELTIDDGYVTVINVKLKCDLNFTPWCLVKEDHEVYLKLIENQANKNKIKKK</sequence>
<dbReference type="InterPro" id="IPR029044">
    <property type="entry name" value="Nucleotide-diphossugar_trans"/>
</dbReference>
<evidence type="ECO:0000256" key="16">
    <source>
        <dbReference type="RuleBase" id="RU368121"/>
    </source>
</evidence>
<keyword evidence="13 16" id="KW-0325">Glycoprotein</keyword>
<dbReference type="GO" id="GO:0046525">
    <property type="term" value="F:xylosylprotein 4-beta-galactosyltransferase activity"/>
    <property type="evidence" value="ECO:0007669"/>
    <property type="project" value="UniProtKB-EC"/>
</dbReference>
<comment type="cofactor">
    <cofactor evidence="1">
        <name>Mn(2+)</name>
        <dbReference type="ChEBI" id="CHEBI:29035"/>
    </cofactor>
</comment>
<dbReference type="PANTHER" id="PTHR19300">
    <property type="entry name" value="BETA-1,4-GALACTOSYLTRANSFERASE"/>
    <property type="match status" value="1"/>
</dbReference>
<keyword evidence="20" id="KW-1185">Reference proteome</keyword>
<keyword evidence="9 16" id="KW-0735">Signal-anchor</keyword>
<comment type="catalytic activity">
    <reaction evidence="15">
        <text>3-O-(beta-D-xylosyl)-L-seryl-[protein] + UDP-alpha-D-galactose = 3-O-(beta-D-galactosyl-(1-&gt;4)-beta-D-xylosyl)-L-seryl-[protein] + UDP + H(+)</text>
        <dbReference type="Rhea" id="RHEA:15297"/>
        <dbReference type="Rhea" id="RHEA-COMP:12567"/>
        <dbReference type="Rhea" id="RHEA-COMP:12570"/>
        <dbReference type="ChEBI" id="CHEBI:15378"/>
        <dbReference type="ChEBI" id="CHEBI:58223"/>
        <dbReference type="ChEBI" id="CHEBI:66914"/>
        <dbReference type="ChEBI" id="CHEBI:132085"/>
        <dbReference type="ChEBI" id="CHEBI:132088"/>
        <dbReference type="EC" id="2.4.1.133"/>
    </reaction>
</comment>
<dbReference type="Gene3D" id="3.90.550.10">
    <property type="entry name" value="Spore Coat Polysaccharide Biosynthesis Protein SpsA, Chain A"/>
    <property type="match status" value="1"/>
</dbReference>
<proteinExistence type="inferred from homology"/>
<gene>
    <name evidence="19" type="ORF">SNE40_012870</name>
</gene>
<evidence type="ECO:0000256" key="1">
    <source>
        <dbReference type="ARBA" id="ARBA00001936"/>
    </source>
</evidence>
<organism evidence="19 20">
    <name type="scientific">Patella caerulea</name>
    <name type="common">Rayed Mediterranean limpet</name>
    <dbReference type="NCBI Taxonomy" id="87958"/>
    <lineage>
        <taxon>Eukaryota</taxon>
        <taxon>Metazoa</taxon>
        <taxon>Spiralia</taxon>
        <taxon>Lophotrochozoa</taxon>
        <taxon>Mollusca</taxon>
        <taxon>Gastropoda</taxon>
        <taxon>Patellogastropoda</taxon>
        <taxon>Patelloidea</taxon>
        <taxon>Patellidae</taxon>
        <taxon>Patella</taxon>
    </lineage>
</organism>
<dbReference type="Pfam" id="PF02709">
    <property type="entry name" value="Glyco_transf_7C"/>
    <property type="match status" value="1"/>
</dbReference>
<evidence type="ECO:0000256" key="15">
    <source>
        <dbReference type="ARBA" id="ARBA00051458"/>
    </source>
</evidence>
<evidence type="ECO:0000256" key="4">
    <source>
        <dbReference type="ARBA" id="ARBA00005735"/>
    </source>
</evidence>
<evidence type="ECO:0000256" key="11">
    <source>
        <dbReference type="ARBA" id="ARBA00023034"/>
    </source>
</evidence>
<dbReference type="PRINTS" id="PR02050">
    <property type="entry name" value="B14GALTRFASE"/>
</dbReference>
<keyword evidence="12" id="KW-0472">Membrane</keyword>
<evidence type="ECO:0000256" key="13">
    <source>
        <dbReference type="ARBA" id="ARBA00023180"/>
    </source>
</evidence>
<keyword evidence="11" id="KW-0333">Golgi apparatus</keyword>
<evidence type="ECO:0000256" key="14">
    <source>
        <dbReference type="ARBA" id="ARBA00023211"/>
    </source>
</evidence>
<evidence type="ECO:0000256" key="7">
    <source>
        <dbReference type="ARBA" id="ARBA00022692"/>
    </source>
</evidence>
<evidence type="ECO:0000313" key="19">
    <source>
        <dbReference type="EMBL" id="KAK6178030.1"/>
    </source>
</evidence>
<evidence type="ECO:0000313" key="20">
    <source>
        <dbReference type="Proteomes" id="UP001347796"/>
    </source>
</evidence>
<evidence type="ECO:0000256" key="3">
    <source>
        <dbReference type="ARBA" id="ARBA00004922"/>
    </source>
</evidence>
<dbReference type="PANTHER" id="PTHR19300:SF30">
    <property type="entry name" value="BETA-1,4-GALACTOSYLTRANSFERASE 7"/>
    <property type="match status" value="1"/>
</dbReference>
<protein>
    <recommendedName>
        <fullName evidence="16">Beta-1,4-galactosyltransferase</fullName>
        <ecNumber evidence="16">2.4.1.-</ecNumber>
    </recommendedName>
</protein>
<keyword evidence="14" id="KW-0464">Manganese</keyword>
<comment type="caution">
    <text evidence="19">The sequence shown here is derived from an EMBL/GenBank/DDBJ whole genome shotgun (WGS) entry which is preliminary data.</text>
</comment>
<dbReference type="GO" id="GO:0000139">
    <property type="term" value="C:Golgi membrane"/>
    <property type="evidence" value="ECO:0007669"/>
    <property type="project" value="UniProtKB-SubCell"/>
</dbReference>
<dbReference type="InterPro" id="IPR027791">
    <property type="entry name" value="Galactosyl_T_C"/>
</dbReference>
<feature type="domain" description="Galactosyltransferase N-terminal" evidence="18">
    <location>
        <begin position="26"/>
        <end position="135"/>
    </location>
</feature>
<evidence type="ECO:0000256" key="2">
    <source>
        <dbReference type="ARBA" id="ARBA00004323"/>
    </source>
</evidence>
<keyword evidence="10" id="KW-1133">Transmembrane helix</keyword>
<evidence type="ECO:0000256" key="5">
    <source>
        <dbReference type="ARBA" id="ARBA00022676"/>
    </source>
</evidence>
<dbReference type="GO" id="GO:0046872">
    <property type="term" value="F:metal ion binding"/>
    <property type="evidence" value="ECO:0007669"/>
    <property type="project" value="UniProtKB-KW"/>
</dbReference>
<dbReference type="Pfam" id="PF13733">
    <property type="entry name" value="Glyco_transf_7N"/>
    <property type="match status" value="1"/>
</dbReference>
<comment type="subcellular location">
    <subcellularLocation>
        <location evidence="2">Golgi apparatus membrane</location>
        <topology evidence="2">Single-pass type II membrane protein</topology>
    </subcellularLocation>
</comment>
<dbReference type="GO" id="GO:0030166">
    <property type="term" value="P:proteoglycan biosynthetic process"/>
    <property type="evidence" value="ECO:0007669"/>
    <property type="project" value="TreeGrafter"/>
</dbReference>
<keyword evidence="8" id="KW-0479">Metal-binding</keyword>
<evidence type="ECO:0000259" key="18">
    <source>
        <dbReference type="Pfam" id="PF13733"/>
    </source>
</evidence>
<dbReference type="EMBL" id="JAZGQO010000009">
    <property type="protein sequence ID" value="KAK6178030.1"/>
    <property type="molecule type" value="Genomic_DNA"/>
</dbReference>
<comment type="function">
    <text evidence="16">Catalyses the transfer of galactose onto proteins or lipids.</text>
</comment>
<reference evidence="19 20" key="1">
    <citation type="submission" date="2024-01" db="EMBL/GenBank/DDBJ databases">
        <title>The genome of the rayed Mediterranean limpet Patella caerulea (Linnaeus, 1758).</title>
        <authorList>
            <person name="Anh-Thu Weber A."/>
            <person name="Halstead-Nussloch G."/>
        </authorList>
    </citation>
    <scope>NUCLEOTIDE SEQUENCE [LARGE SCALE GENOMIC DNA]</scope>
    <source>
        <strain evidence="19">AATW-2023a</strain>
        <tissue evidence="19">Whole specimen</tissue>
    </source>
</reference>
<keyword evidence="5 16" id="KW-0328">Glycosyltransferase</keyword>
<evidence type="ECO:0000256" key="12">
    <source>
        <dbReference type="ARBA" id="ARBA00023136"/>
    </source>
</evidence>
<accession>A0AAN8JJL2</accession>
<evidence type="ECO:0000256" key="8">
    <source>
        <dbReference type="ARBA" id="ARBA00022723"/>
    </source>
</evidence>
<dbReference type="InterPro" id="IPR003859">
    <property type="entry name" value="Galactosyl_T"/>
</dbReference>
<dbReference type="SUPFAM" id="SSF53448">
    <property type="entry name" value="Nucleotide-diphospho-sugar transferases"/>
    <property type="match status" value="1"/>
</dbReference>
<comment type="pathway">
    <text evidence="3 16">Protein modification; protein glycosylation.</text>
</comment>
<feature type="domain" description="Galactosyltransferase C-terminal" evidence="17">
    <location>
        <begin position="142"/>
        <end position="217"/>
    </location>
</feature>